<keyword evidence="4" id="KW-1185">Reference proteome</keyword>
<dbReference type="Proteomes" id="UP000526625">
    <property type="component" value="Unassembled WGS sequence"/>
</dbReference>
<accession>A0A6P1C8U8</accession>
<dbReference type="Proteomes" id="UP000471190">
    <property type="component" value="Unassembled WGS sequence"/>
</dbReference>
<reference evidence="2 3" key="1">
    <citation type="submission" date="2020-02" db="EMBL/GenBank/DDBJ databases">
        <title>Draft genome sequence of Rhizobium tropici.</title>
        <authorList>
            <person name="Khayi S."/>
            <person name="Jemo M."/>
        </authorList>
    </citation>
    <scope>NUCLEOTIDE SEQUENCE [LARGE SCALE GENOMIC DNA]</scope>
    <source>
        <strain evidence="2 3">A12</strain>
    </source>
</reference>
<dbReference type="RefSeq" id="WP_135488249.1">
    <property type="nucleotide sequence ID" value="NZ_JAADZA010000019.1"/>
</dbReference>
<evidence type="ECO:0000313" key="1">
    <source>
        <dbReference type="EMBL" id="MBB6494669.1"/>
    </source>
</evidence>
<dbReference type="EMBL" id="JAADZA010000019">
    <property type="protein sequence ID" value="NEV12816.1"/>
    <property type="molecule type" value="Genomic_DNA"/>
</dbReference>
<reference evidence="1 4" key="2">
    <citation type="submission" date="2020-08" db="EMBL/GenBank/DDBJ databases">
        <title>Genomic Encyclopedia of Type Strains, Phase IV (KMG-V): Genome sequencing to study the core and pangenomes of soil and plant-associated prokaryotes.</title>
        <authorList>
            <person name="Whitman W."/>
        </authorList>
    </citation>
    <scope>NUCLEOTIDE SEQUENCE [LARGE SCALE GENOMIC DNA]</scope>
    <source>
        <strain evidence="1 4">SEMIA 4059</strain>
    </source>
</reference>
<evidence type="ECO:0008006" key="5">
    <source>
        <dbReference type="Google" id="ProtNLM"/>
    </source>
</evidence>
<evidence type="ECO:0000313" key="3">
    <source>
        <dbReference type="Proteomes" id="UP000471190"/>
    </source>
</evidence>
<proteinExistence type="predicted"/>
<comment type="caution">
    <text evidence="2">The sequence shown here is derived from an EMBL/GenBank/DDBJ whole genome shotgun (WGS) entry which is preliminary data.</text>
</comment>
<dbReference type="AlphaFoldDB" id="A0A6P1C8U8"/>
<protein>
    <recommendedName>
        <fullName evidence="5">DUF4304 domain-containing protein</fullName>
    </recommendedName>
</protein>
<organism evidence="2 3">
    <name type="scientific">Rhizobium tropici</name>
    <dbReference type="NCBI Taxonomy" id="398"/>
    <lineage>
        <taxon>Bacteria</taxon>
        <taxon>Pseudomonadati</taxon>
        <taxon>Pseudomonadota</taxon>
        <taxon>Alphaproteobacteria</taxon>
        <taxon>Hyphomicrobiales</taxon>
        <taxon>Rhizobiaceae</taxon>
        <taxon>Rhizobium/Agrobacterium group</taxon>
        <taxon>Rhizobium</taxon>
    </lineage>
</organism>
<evidence type="ECO:0000313" key="4">
    <source>
        <dbReference type="Proteomes" id="UP000526625"/>
    </source>
</evidence>
<name>A0A6P1C8U8_RHITR</name>
<dbReference type="EMBL" id="JACHBF010000019">
    <property type="protein sequence ID" value="MBB6494669.1"/>
    <property type="molecule type" value="Genomic_DNA"/>
</dbReference>
<evidence type="ECO:0000313" key="2">
    <source>
        <dbReference type="EMBL" id="NEV12816.1"/>
    </source>
</evidence>
<gene>
    <name evidence="1" type="ORF">GGD45_005113</name>
    <name evidence="2" type="ORF">GXW80_17620</name>
</gene>
<sequence length="145" mass="16806">MDTANFISQFVEYFEEQGWFSQHGKRKNFWTVSRDFDGSSVRLVTNNRSVLAPTLNPKVRVGPFLTNALFSKIEKEIFQNKAKFQAVAYTEVAKAIPEHDEEYSELFKSILREIEIWGQNLNLQNCIHELAIKGVQMLAEVNYDI</sequence>